<keyword evidence="1" id="KW-0732">Signal</keyword>
<evidence type="ECO:0000259" key="2">
    <source>
        <dbReference type="Pfam" id="PF05257"/>
    </source>
</evidence>
<sequence length="173" mass="18196">MTGISLGRLGLHATALATASVVASFAVAPASARILDGDPSAVTLTFSPKDTKTAGFTTGVGRTQAISVARRYLGGNPTGQRSQWCADFMNLVEKKIGREGTGSRSSKSYLAYGKPVSNPQPGDIVVLARRGGGHVGYFMGWKDGKIELISGNHGRKVGIGTYPKSRVLGYRRP</sequence>
<dbReference type="EMBL" id="JALIDZ010000002">
    <property type="protein sequence ID" value="MCT8971203.1"/>
    <property type="molecule type" value="Genomic_DNA"/>
</dbReference>
<reference evidence="3 4" key="1">
    <citation type="submission" date="2022-04" db="EMBL/GenBank/DDBJ databases">
        <authorList>
            <person name="Ye Y.-Q."/>
            <person name="Du Z.-J."/>
        </authorList>
    </citation>
    <scope>NUCLEOTIDE SEQUENCE [LARGE SCALE GENOMIC DNA]</scope>
    <source>
        <strain evidence="3 4">A6E488</strain>
    </source>
</reference>
<dbReference type="AlphaFoldDB" id="A0AAW5QXR8"/>
<dbReference type="InterPro" id="IPR007921">
    <property type="entry name" value="CHAP_dom"/>
</dbReference>
<feature type="domain" description="Peptidase C51" evidence="2">
    <location>
        <begin position="79"/>
        <end position="152"/>
    </location>
</feature>
<keyword evidence="4" id="KW-1185">Reference proteome</keyword>
<feature type="chain" id="PRO_5043958303" evidence="1">
    <location>
        <begin position="20"/>
        <end position="173"/>
    </location>
</feature>
<evidence type="ECO:0000313" key="3">
    <source>
        <dbReference type="EMBL" id="MCT8971203.1"/>
    </source>
</evidence>
<dbReference type="Gene3D" id="3.90.1720.10">
    <property type="entry name" value="endopeptidase domain like (from Nostoc punctiforme)"/>
    <property type="match status" value="1"/>
</dbReference>
<feature type="signal peptide" evidence="1">
    <location>
        <begin position="1"/>
        <end position="19"/>
    </location>
</feature>
<dbReference type="InterPro" id="IPR013423">
    <property type="entry name" value="CHP02594"/>
</dbReference>
<name>A0AAW5QXR8_9HYPH</name>
<proteinExistence type="predicted"/>
<evidence type="ECO:0000256" key="1">
    <source>
        <dbReference type="SAM" id="SignalP"/>
    </source>
</evidence>
<dbReference type="NCBIfam" id="TIGR02594">
    <property type="entry name" value="TIGR02594 family protein"/>
    <property type="match status" value="1"/>
</dbReference>
<dbReference type="SUPFAM" id="SSF54001">
    <property type="entry name" value="Cysteine proteinases"/>
    <property type="match status" value="1"/>
</dbReference>
<accession>A0AAW5QXR8</accession>
<comment type="caution">
    <text evidence="3">The sequence shown here is derived from an EMBL/GenBank/DDBJ whole genome shotgun (WGS) entry which is preliminary data.</text>
</comment>
<dbReference type="Pfam" id="PF05257">
    <property type="entry name" value="CHAP"/>
    <property type="match status" value="1"/>
</dbReference>
<organism evidence="3 4">
    <name type="scientific">Microbaculum marinisediminis</name>
    <dbReference type="NCBI Taxonomy" id="2931392"/>
    <lineage>
        <taxon>Bacteria</taxon>
        <taxon>Pseudomonadati</taxon>
        <taxon>Pseudomonadota</taxon>
        <taxon>Alphaproteobacteria</taxon>
        <taxon>Hyphomicrobiales</taxon>
        <taxon>Tepidamorphaceae</taxon>
        <taxon>Microbaculum</taxon>
    </lineage>
</organism>
<dbReference type="InterPro" id="IPR038765">
    <property type="entry name" value="Papain-like_cys_pep_sf"/>
</dbReference>
<dbReference type="Proteomes" id="UP001320898">
    <property type="component" value="Unassembled WGS sequence"/>
</dbReference>
<protein>
    <submittedName>
        <fullName evidence="3">TIGR02594 family protein</fullName>
    </submittedName>
</protein>
<evidence type="ECO:0000313" key="4">
    <source>
        <dbReference type="Proteomes" id="UP001320898"/>
    </source>
</evidence>
<gene>
    <name evidence="3" type="ORF">MUB46_04945</name>
</gene>
<dbReference type="RefSeq" id="WP_261614772.1">
    <property type="nucleotide sequence ID" value="NZ_JALIDZ010000002.1"/>
</dbReference>